<name>A0ABQ8Y630_9EUKA</name>
<feature type="compositionally biased region" description="Polar residues" evidence="2">
    <location>
        <begin position="20"/>
        <end position="38"/>
    </location>
</feature>
<dbReference type="EMBL" id="JAOAOG010000209">
    <property type="protein sequence ID" value="KAJ6240280.1"/>
    <property type="molecule type" value="Genomic_DNA"/>
</dbReference>
<feature type="region of interest" description="Disordered" evidence="2">
    <location>
        <begin position="1"/>
        <end position="132"/>
    </location>
</feature>
<dbReference type="Proteomes" id="UP001150062">
    <property type="component" value="Unassembled WGS sequence"/>
</dbReference>
<proteinExistence type="predicted"/>
<sequence length="371" mass="44659">MSFYENKKKNKKKKKKQDKSQFNRNKNNYVTNFYPTEQETTHVDGLKKIRAHETSQFPKRNQELYKPEIGTSSNGSNYSEKIYGDTNNFGRSQQTEQINGRKVKSKKNITFQNNTDLQEQNNKYNQKQQNKEVKKSIEIYRHKGIQKTSLQMPENESQEIHEREEKKEDLDDLEQDQKFGTKEINELRKKNPKKLEKVKKKLKKDLNKKEKECIILEEQLKEKQDIFEQNYNEISKNYRESKIYSQIIREHQSVQQQDLDQKIVLGVKEIENKMKKIDEQQQEINQKATSLNYHFQQIDNYSETVKKYREKINQNKIEIYKQFYLMTVYQNLLANPHLINEAVNNNDNTIQEDELQKEILNLEKKKKLFDK</sequence>
<protein>
    <recommendedName>
        <fullName evidence="5">DUF4200 domain-containing protein</fullName>
    </recommendedName>
</protein>
<keyword evidence="1" id="KW-0175">Coiled coil</keyword>
<keyword evidence="4" id="KW-1185">Reference proteome</keyword>
<evidence type="ECO:0000256" key="2">
    <source>
        <dbReference type="SAM" id="MobiDB-lite"/>
    </source>
</evidence>
<evidence type="ECO:0000256" key="1">
    <source>
        <dbReference type="SAM" id="Coils"/>
    </source>
</evidence>
<evidence type="ECO:0000313" key="4">
    <source>
        <dbReference type="Proteomes" id="UP001150062"/>
    </source>
</evidence>
<evidence type="ECO:0000313" key="3">
    <source>
        <dbReference type="EMBL" id="KAJ6240280.1"/>
    </source>
</evidence>
<feature type="compositionally biased region" description="Basic residues" evidence="2">
    <location>
        <begin position="8"/>
        <end position="17"/>
    </location>
</feature>
<feature type="coiled-coil region" evidence="1">
    <location>
        <begin position="267"/>
        <end position="318"/>
    </location>
</feature>
<feature type="compositionally biased region" description="Polar residues" evidence="2">
    <location>
        <begin position="108"/>
        <end position="117"/>
    </location>
</feature>
<evidence type="ECO:0008006" key="5">
    <source>
        <dbReference type="Google" id="ProtNLM"/>
    </source>
</evidence>
<comment type="caution">
    <text evidence="3">The sequence shown here is derived from an EMBL/GenBank/DDBJ whole genome shotgun (WGS) entry which is preliminary data.</text>
</comment>
<accession>A0ABQ8Y630</accession>
<feature type="compositionally biased region" description="Basic and acidic residues" evidence="2">
    <location>
        <begin position="39"/>
        <end position="53"/>
    </location>
</feature>
<feature type="compositionally biased region" description="Basic and acidic residues" evidence="2">
    <location>
        <begin position="158"/>
        <end position="172"/>
    </location>
</feature>
<feature type="region of interest" description="Disordered" evidence="2">
    <location>
        <begin position="144"/>
        <end position="172"/>
    </location>
</feature>
<organism evidence="3 4">
    <name type="scientific">Anaeramoeba flamelloides</name>
    <dbReference type="NCBI Taxonomy" id="1746091"/>
    <lineage>
        <taxon>Eukaryota</taxon>
        <taxon>Metamonada</taxon>
        <taxon>Anaeramoebidae</taxon>
        <taxon>Anaeramoeba</taxon>
    </lineage>
</organism>
<gene>
    <name evidence="3" type="ORF">M0813_24277</name>
</gene>
<reference evidence="3" key="1">
    <citation type="submission" date="2022-08" db="EMBL/GenBank/DDBJ databases">
        <title>Novel sulfate-reducing endosymbionts in the free-living metamonad Anaeramoeba.</title>
        <authorList>
            <person name="Jerlstrom-Hultqvist J."/>
            <person name="Cepicka I."/>
            <person name="Gallot-Lavallee L."/>
            <person name="Salas-Leiva D."/>
            <person name="Curtis B.A."/>
            <person name="Zahonova K."/>
            <person name="Pipaliya S."/>
            <person name="Dacks J."/>
            <person name="Roger A.J."/>
        </authorList>
    </citation>
    <scope>NUCLEOTIDE SEQUENCE</scope>
    <source>
        <strain evidence="3">Schooner1</strain>
    </source>
</reference>
<feature type="compositionally biased region" description="Low complexity" evidence="2">
    <location>
        <begin position="118"/>
        <end position="128"/>
    </location>
</feature>
<feature type="compositionally biased region" description="Polar residues" evidence="2">
    <location>
        <begin position="146"/>
        <end position="155"/>
    </location>
</feature>
<feature type="compositionally biased region" description="Polar residues" evidence="2">
    <location>
        <begin position="70"/>
        <end position="98"/>
    </location>
</feature>